<organism evidence="2 4">
    <name type="scientific">Iris pallida</name>
    <name type="common">Sweet iris</name>
    <dbReference type="NCBI Taxonomy" id="29817"/>
    <lineage>
        <taxon>Eukaryota</taxon>
        <taxon>Viridiplantae</taxon>
        <taxon>Streptophyta</taxon>
        <taxon>Embryophyta</taxon>
        <taxon>Tracheophyta</taxon>
        <taxon>Spermatophyta</taxon>
        <taxon>Magnoliopsida</taxon>
        <taxon>Liliopsida</taxon>
        <taxon>Asparagales</taxon>
        <taxon>Iridaceae</taxon>
        <taxon>Iridoideae</taxon>
        <taxon>Irideae</taxon>
        <taxon>Iris</taxon>
    </lineage>
</organism>
<reference evidence="2" key="2">
    <citation type="submission" date="2023-04" db="EMBL/GenBank/DDBJ databases">
        <authorList>
            <person name="Bruccoleri R.E."/>
            <person name="Oakeley E.J."/>
            <person name="Faust A.-M."/>
            <person name="Dessus-Babus S."/>
            <person name="Altorfer M."/>
            <person name="Burckhardt D."/>
            <person name="Oertli M."/>
            <person name="Naumann U."/>
            <person name="Petersen F."/>
            <person name="Wong J."/>
        </authorList>
    </citation>
    <scope>NUCLEOTIDE SEQUENCE</scope>
    <source>
        <strain evidence="2">GSM-AAB239-AS_SAM_17_03QT</strain>
        <tissue evidence="2">Leaf</tissue>
    </source>
</reference>
<name>A0AAX6DMU8_IRIPA</name>
<sequence length="125" mass="14001">MVVVLRFVDSSGNVKERFIGIVHVMETSSLSLKSAIDNLFANHGLSLMKVRGQGYDGTSNMKDEFSGLKTLIINENESAYYVHYFAHQLQLALIVMARKYVDIADFFNMISTLMNVVGASCKRKT</sequence>
<dbReference type="AlphaFoldDB" id="A0AAX6DMU8"/>
<comment type="caution">
    <text evidence="2">The sequence shown here is derived from an EMBL/GenBank/DDBJ whole genome shotgun (WGS) entry which is preliminary data.</text>
</comment>
<evidence type="ECO:0000313" key="2">
    <source>
        <dbReference type="EMBL" id="KAJ6793103.1"/>
    </source>
</evidence>
<dbReference type="Pfam" id="PF14291">
    <property type="entry name" value="DUF4371"/>
    <property type="match status" value="1"/>
</dbReference>
<feature type="domain" description="DUF4371" evidence="1">
    <location>
        <begin position="1"/>
        <end position="67"/>
    </location>
</feature>
<reference evidence="2" key="1">
    <citation type="journal article" date="2023" name="GigaByte">
        <title>Genome assembly of the bearded iris, Iris pallida Lam.</title>
        <authorList>
            <person name="Bruccoleri R.E."/>
            <person name="Oakeley E.J."/>
            <person name="Faust A.M.E."/>
            <person name="Altorfer M."/>
            <person name="Dessus-Babus S."/>
            <person name="Burckhardt D."/>
            <person name="Oertli M."/>
            <person name="Naumann U."/>
            <person name="Petersen F."/>
            <person name="Wong J."/>
        </authorList>
    </citation>
    <scope>NUCLEOTIDE SEQUENCE</scope>
    <source>
        <strain evidence="2">GSM-AAB239-AS_SAM_17_03QT</strain>
    </source>
</reference>
<dbReference type="EMBL" id="JANAVB010043220">
    <property type="protein sequence ID" value="KAJ6793103.1"/>
    <property type="molecule type" value="Genomic_DNA"/>
</dbReference>
<dbReference type="InterPro" id="IPR012337">
    <property type="entry name" value="RNaseH-like_sf"/>
</dbReference>
<accession>A0AAX6DMU8</accession>
<evidence type="ECO:0000313" key="3">
    <source>
        <dbReference type="EMBL" id="KAJ6793104.1"/>
    </source>
</evidence>
<protein>
    <submittedName>
        <fullName evidence="2">Zinc finger MYM-type protein 1-like</fullName>
    </submittedName>
</protein>
<proteinExistence type="predicted"/>
<keyword evidence="4" id="KW-1185">Reference proteome</keyword>
<dbReference type="Proteomes" id="UP001140949">
    <property type="component" value="Unassembled WGS sequence"/>
</dbReference>
<evidence type="ECO:0000313" key="4">
    <source>
        <dbReference type="Proteomes" id="UP001140949"/>
    </source>
</evidence>
<dbReference type="SUPFAM" id="SSF53098">
    <property type="entry name" value="Ribonuclease H-like"/>
    <property type="match status" value="1"/>
</dbReference>
<dbReference type="InterPro" id="IPR055298">
    <property type="entry name" value="AtLOH3-like"/>
</dbReference>
<dbReference type="EMBL" id="JANAVB010043220">
    <property type="protein sequence ID" value="KAJ6793104.1"/>
    <property type="molecule type" value="Genomic_DNA"/>
</dbReference>
<dbReference type="InterPro" id="IPR025398">
    <property type="entry name" value="DUF4371"/>
</dbReference>
<dbReference type="PANTHER" id="PTHR11697:SF230">
    <property type="entry name" value="ZINC FINGER, MYM DOMAIN CONTAINING 1"/>
    <property type="match status" value="1"/>
</dbReference>
<dbReference type="PANTHER" id="PTHR11697">
    <property type="entry name" value="GENERAL TRANSCRIPTION FACTOR 2-RELATED ZINC FINGER PROTEIN"/>
    <property type="match status" value="1"/>
</dbReference>
<evidence type="ECO:0000259" key="1">
    <source>
        <dbReference type="Pfam" id="PF14291"/>
    </source>
</evidence>
<gene>
    <name evidence="2" type="ORF">M6B38_112790</name>
    <name evidence="3" type="ORF">M6B38_112795</name>
</gene>